<dbReference type="GO" id="GO:0000272">
    <property type="term" value="P:polysaccharide catabolic process"/>
    <property type="evidence" value="ECO:0007669"/>
    <property type="project" value="InterPro"/>
</dbReference>
<reference evidence="2" key="1">
    <citation type="submission" date="2020-06" db="EMBL/GenBank/DDBJ databases">
        <title>Unique genomic features of the anaerobic methanotrophic archaea.</title>
        <authorList>
            <person name="Chadwick G.L."/>
            <person name="Skennerton C.T."/>
            <person name="Laso-Perez R."/>
            <person name="Leu A.O."/>
            <person name="Speth D.R."/>
            <person name="Yu H."/>
            <person name="Morgan-Lang C."/>
            <person name="Hatzenpichler R."/>
            <person name="Goudeau D."/>
            <person name="Malmstrom R."/>
            <person name="Brazelton W.J."/>
            <person name="Woyke T."/>
            <person name="Hallam S.J."/>
            <person name="Tyson G.W."/>
            <person name="Wegener G."/>
            <person name="Boetius A."/>
            <person name="Orphan V."/>
        </authorList>
    </citation>
    <scope>NUCLEOTIDE SEQUENCE</scope>
</reference>
<evidence type="ECO:0000313" key="2">
    <source>
        <dbReference type="EMBL" id="QNO53927.1"/>
    </source>
</evidence>
<sequence length="156" mass="17113">MKEKAFRIITVMLVILMSIMILMTPASASSSSTIVFIESASVTVDHQSDPLPLMVKGADEPISSVRLVLSYDPAIFEVTSVKEGQFDLFESKIDPKEGKVNIVGYQIGIEELRGDFKIADITFKAMKEGDCKLGINIPELTNNKGDSVHADVERGY</sequence>
<dbReference type="CDD" id="cd08547">
    <property type="entry name" value="Type_II_cohesin"/>
    <property type="match status" value="1"/>
</dbReference>
<evidence type="ECO:0000259" key="1">
    <source>
        <dbReference type="Pfam" id="PF00963"/>
    </source>
</evidence>
<protein>
    <recommendedName>
        <fullName evidence="1">Cohesin domain-containing protein</fullName>
    </recommendedName>
</protein>
<dbReference type="SUPFAM" id="SSF49384">
    <property type="entry name" value="Carbohydrate-binding domain"/>
    <property type="match status" value="1"/>
</dbReference>
<name>A0A7G9Z0Z3_9EURY</name>
<proteinExistence type="predicted"/>
<feature type="domain" description="Cohesin" evidence="1">
    <location>
        <begin position="51"/>
        <end position="129"/>
    </location>
</feature>
<dbReference type="Gene3D" id="2.60.40.680">
    <property type="match status" value="1"/>
</dbReference>
<organism evidence="2">
    <name type="scientific">Candidatus Methanophagaceae archaeon ANME-1 ERB6</name>
    <dbReference type="NCBI Taxonomy" id="2759912"/>
    <lineage>
        <taxon>Archaea</taxon>
        <taxon>Methanobacteriati</taxon>
        <taxon>Methanobacteriota</taxon>
        <taxon>Stenosarchaea group</taxon>
        <taxon>Methanomicrobia</taxon>
        <taxon>Candidatus Methanophagales</taxon>
        <taxon>Candidatus Methanophagaceae</taxon>
    </lineage>
</organism>
<gene>
    <name evidence="2" type="ORF">NNHBGCAA_00027</name>
</gene>
<dbReference type="InterPro" id="IPR008965">
    <property type="entry name" value="CBM2/CBM3_carb-bd_dom_sf"/>
</dbReference>
<dbReference type="Pfam" id="PF00963">
    <property type="entry name" value="Cohesin"/>
    <property type="match status" value="1"/>
</dbReference>
<dbReference type="EMBL" id="MT631555">
    <property type="protein sequence ID" value="QNO53927.1"/>
    <property type="molecule type" value="Genomic_DNA"/>
</dbReference>
<dbReference type="GO" id="GO:0030246">
    <property type="term" value="F:carbohydrate binding"/>
    <property type="evidence" value="ECO:0007669"/>
    <property type="project" value="InterPro"/>
</dbReference>
<dbReference type="AlphaFoldDB" id="A0A7G9Z0Z3"/>
<accession>A0A7G9Z0Z3</accession>
<dbReference type="InterPro" id="IPR002102">
    <property type="entry name" value="Cohesin_dom"/>
</dbReference>